<keyword evidence="1" id="KW-0472">Membrane</keyword>
<dbReference type="OrthoDB" id="1698854at2"/>
<name>A0A3M8B0X4_9BACL</name>
<dbReference type="Pfam" id="PF06961">
    <property type="entry name" value="DUF1294"/>
    <property type="match status" value="1"/>
</dbReference>
<keyword evidence="1" id="KW-0812">Transmembrane</keyword>
<dbReference type="RefSeq" id="WP_122904932.1">
    <property type="nucleotide sequence ID" value="NZ_RHHS01000027.1"/>
</dbReference>
<evidence type="ECO:0000313" key="3">
    <source>
        <dbReference type="Proteomes" id="UP000268829"/>
    </source>
</evidence>
<gene>
    <name evidence="2" type="ORF">EDM57_11665</name>
</gene>
<comment type="caution">
    <text evidence="2">The sequence shown here is derived from an EMBL/GenBank/DDBJ whole genome shotgun (WGS) entry which is preliminary data.</text>
</comment>
<evidence type="ECO:0000256" key="1">
    <source>
        <dbReference type="SAM" id="Phobius"/>
    </source>
</evidence>
<dbReference type="AlphaFoldDB" id="A0A3M8B0X4"/>
<dbReference type="InterPro" id="IPR010718">
    <property type="entry name" value="DUF1294"/>
</dbReference>
<feature type="transmembrane region" description="Helical" evidence="1">
    <location>
        <begin position="70"/>
        <end position="89"/>
    </location>
</feature>
<organism evidence="2 3">
    <name type="scientific">Brevibacillus gelatini</name>
    <dbReference type="NCBI Taxonomy" id="1655277"/>
    <lineage>
        <taxon>Bacteria</taxon>
        <taxon>Bacillati</taxon>
        <taxon>Bacillota</taxon>
        <taxon>Bacilli</taxon>
        <taxon>Bacillales</taxon>
        <taxon>Paenibacillaceae</taxon>
        <taxon>Brevibacillus</taxon>
    </lineage>
</organism>
<accession>A0A3M8B0X4</accession>
<feature type="transmembrane region" description="Helical" evidence="1">
    <location>
        <begin position="20"/>
        <end position="49"/>
    </location>
</feature>
<keyword evidence="3" id="KW-1185">Reference proteome</keyword>
<feature type="transmembrane region" description="Helical" evidence="1">
    <location>
        <begin position="95"/>
        <end position="116"/>
    </location>
</feature>
<evidence type="ECO:0000313" key="2">
    <source>
        <dbReference type="EMBL" id="RNB56970.1"/>
    </source>
</evidence>
<dbReference type="EMBL" id="RHHS01000027">
    <property type="protein sequence ID" value="RNB56970.1"/>
    <property type="molecule type" value="Genomic_DNA"/>
</dbReference>
<protein>
    <submittedName>
        <fullName evidence="2">DUF1294 domain-containing protein</fullName>
    </submittedName>
</protein>
<proteinExistence type="predicted"/>
<keyword evidence="1" id="KW-1133">Transmembrane helix</keyword>
<sequence length="119" mass="13362">MRNEHVATHRRNRNLVLSAGWLLVLAGYFSSEMFVVAAGALVLNSYAWFLMQADKRLAKRKSWRIPEASLLLTAFLGGGAGALAGMLIHRHKTRHASFLFLVPLFCLLQMALVIWLGRQ</sequence>
<dbReference type="Proteomes" id="UP000268829">
    <property type="component" value="Unassembled WGS sequence"/>
</dbReference>
<reference evidence="2 3" key="1">
    <citation type="submission" date="2018-10" db="EMBL/GenBank/DDBJ databases">
        <title>Phylogenomics of Brevibacillus.</title>
        <authorList>
            <person name="Dunlap C."/>
        </authorList>
    </citation>
    <scope>NUCLEOTIDE SEQUENCE [LARGE SCALE GENOMIC DNA]</scope>
    <source>
        <strain evidence="2 3">DSM 100115</strain>
    </source>
</reference>